<dbReference type="Proteomes" id="UP000828390">
    <property type="component" value="Unassembled WGS sequence"/>
</dbReference>
<dbReference type="AlphaFoldDB" id="A0A9D4CQG6"/>
<evidence type="ECO:0000313" key="1">
    <source>
        <dbReference type="EMBL" id="KAH3729302.1"/>
    </source>
</evidence>
<reference evidence="1" key="2">
    <citation type="submission" date="2020-11" db="EMBL/GenBank/DDBJ databases">
        <authorList>
            <person name="McCartney M.A."/>
            <person name="Auch B."/>
            <person name="Kono T."/>
            <person name="Mallez S."/>
            <person name="Becker A."/>
            <person name="Gohl D.M."/>
            <person name="Silverstein K.A.T."/>
            <person name="Koren S."/>
            <person name="Bechman K.B."/>
            <person name="Herman A."/>
            <person name="Abrahante J.E."/>
            <person name="Garbe J."/>
        </authorList>
    </citation>
    <scope>NUCLEOTIDE SEQUENCE</scope>
    <source>
        <strain evidence="1">Duluth1</strain>
        <tissue evidence="1">Whole animal</tissue>
    </source>
</reference>
<proteinExistence type="predicted"/>
<dbReference type="EMBL" id="JAIWYP010000012">
    <property type="protein sequence ID" value="KAH3729302.1"/>
    <property type="molecule type" value="Genomic_DNA"/>
</dbReference>
<name>A0A9D4CQG6_DREPO</name>
<protein>
    <submittedName>
        <fullName evidence="1">Uncharacterized protein</fullName>
    </submittedName>
</protein>
<reference evidence="1" key="1">
    <citation type="journal article" date="2019" name="bioRxiv">
        <title>The Genome of the Zebra Mussel, Dreissena polymorpha: A Resource for Invasive Species Research.</title>
        <authorList>
            <person name="McCartney M.A."/>
            <person name="Auch B."/>
            <person name="Kono T."/>
            <person name="Mallez S."/>
            <person name="Zhang Y."/>
            <person name="Obille A."/>
            <person name="Becker A."/>
            <person name="Abrahante J.E."/>
            <person name="Garbe J."/>
            <person name="Badalamenti J.P."/>
            <person name="Herman A."/>
            <person name="Mangelson H."/>
            <person name="Liachko I."/>
            <person name="Sullivan S."/>
            <person name="Sone E.D."/>
            <person name="Koren S."/>
            <person name="Silverstein K.A.T."/>
            <person name="Beckman K.B."/>
            <person name="Gohl D.M."/>
        </authorList>
    </citation>
    <scope>NUCLEOTIDE SEQUENCE</scope>
    <source>
        <strain evidence="1">Duluth1</strain>
        <tissue evidence="1">Whole animal</tissue>
    </source>
</reference>
<comment type="caution">
    <text evidence="1">The sequence shown here is derived from an EMBL/GenBank/DDBJ whole genome shotgun (WGS) entry which is preliminary data.</text>
</comment>
<gene>
    <name evidence="1" type="ORF">DPMN_055270</name>
</gene>
<sequence>MFCFVLQYIALCPTGDKLFITIPHQQKLLTLDRDGALLATCTDHELRDPLCVHLTPTNQVLVCGHVSNTIIQVHSMGRKKLRTLAKDDLSCPLSVSYNSLIVGQEYSNSILVYNVQCTGV</sequence>
<organism evidence="1 2">
    <name type="scientific">Dreissena polymorpha</name>
    <name type="common">Zebra mussel</name>
    <name type="synonym">Mytilus polymorpha</name>
    <dbReference type="NCBI Taxonomy" id="45954"/>
    <lineage>
        <taxon>Eukaryota</taxon>
        <taxon>Metazoa</taxon>
        <taxon>Spiralia</taxon>
        <taxon>Lophotrochozoa</taxon>
        <taxon>Mollusca</taxon>
        <taxon>Bivalvia</taxon>
        <taxon>Autobranchia</taxon>
        <taxon>Heteroconchia</taxon>
        <taxon>Euheterodonta</taxon>
        <taxon>Imparidentia</taxon>
        <taxon>Neoheterodontei</taxon>
        <taxon>Myida</taxon>
        <taxon>Dreissenoidea</taxon>
        <taxon>Dreissenidae</taxon>
        <taxon>Dreissena</taxon>
    </lineage>
</organism>
<dbReference type="SUPFAM" id="SSF75011">
    <property type="entry name" value="3-carboxy-cis,cis-mucoante lactonizing enzyme"/>
    <property type="match status" value="1"/>
</dbReference>
<evidence type="ECO:0000313" key="2">
    <source>
        <dbReference type="Proteomes" id="UP000828390"/>
    </source>
</evidence>
<accession>A0A9D4CQG6</accession>
<keyword evidence="2" id="KW-1185">Reference proteome</keyword>